<reference evidence="1" key="2">
    <citation type="submission" date="2024-10" db="UniProtKB">
        <authorList>
            <consortium name="EnsemblProtists"/>
        </authorList>
    </citation>
    <scope>IDENTIFICATION</scope>
</reference>
<evidence type="ECO:0000313" key="1">
    <source>
        <dbReference type="EnsemblProtists" id="EOD13222"/>
    </source>
</evidence>
<accession>A0A0D3IPN7</accession>
<dbReference type="PaxDb" id="2903-EOD13222"/>
<reference evidence="2" key="1">
    <citation type="journal article" date="2013" name="Nature">
        <title>Pan genome of the phytoplankton Emiliania underpins its global distribution.</title>
        <authorList>
            <person name="Read B.A."/>
            <person name="Kegel J."/>
            <person name="Klute M.J."/>
            <person name="Kuo A."/>
            <person name="Lefebvre S.C."/>
            <person name="Maumus F."/>
            <person name="Mayer C."/>
            <person name="Miller J."/>
            <person name="Monier A."/>
            <person name="Salamov A."/>
            <person name="Young J."/>
            <person name="Aguilar M."/>
            <person name="Claverie J.M."/>
            <person name="Frickenhaus S."/>
            <person name="Gonzalez K."/>
            <person name="Herman E.K."/>
            <person name="Lin Y.C."/>
            <person name="Napier J."/>
            <person name="Ogata H."/>
            <person name="Sarno A.F."/>
            <person name="Shmutz J."/>
            <person name="Schroeder D."/>
            <person name="de Vargas C."/>
            <person name="Verret F."/>
            <person name="von Dassow P."/>
            <person name="Valentin K."/>
            <person name="Van de Peer Y."/>
            <person name="Wheeler G."/>
            <person name="Dacks J.B."/>
            <person name="Delwiche C.F."/>
            <person name="Dyhrman S.T."/>
            <person name="Glockner G."/>
            <person name="John U."/>
            <person name="Richards T."/>
            <person name="Worden A.Z."/>
            <person name="Zhang X."/>
            <person name="Grigoriev I.V."/>
            <person name="Allen A.E."/>
            <person name="Bidle K."/>
            <person name="Borodovsky M."/>
            <person name="Bowler C."/>
            <person name="Brownlee C."/>
            <person name="Cock J.M."/>
            <person name="Elias M."/>
            <person name="Gladyshev V.N."/>
            <person name="Groth M."/>
            <person name="Guda C."/>
            <person name="Hadaegh A."/>
            <person name="Iglesias-Rodriguez M.D."/>
            <person name="Jenkins J."/>
            <person name="Jones B.M."/>
            <person name="Lawson T."/>
            <person name="Leese F."/>
            <person name="Lindquist E."/>
            <person name="Lobanov A."/>
            <person name="Lomsadze A."/>
            <person name="Malik S.B."/>
            <person name="Marsh M.E."/>
            <person name="Mackinder L."/>
            <person name="Mock T."/>
            <person name="Mueller-Roeber B."/>
            <person name="Pagarete A."/>
            <person name="Parker M."/>
            <person name="Probert I."/>
            <person name="Quesneville H."/>
            <person name="Raines C."/>
            <person name="Rensing S.A."/>
            <person name="Riano-Pachon D.M."/>
            <person name="Richier S."/>
            <person name="Rokitta S."/>
            <person name="Shiraiwa Y."/>
            <person name="Soanes D.M."/>
            <person name="van der Giezen M."/>
            <person name="Wahlund T.M."/>
            <person name="Williams B."/>
            <person name="Wilson W."/>
            <person name="Wolfe G."/>
            <person name="Wurch L.L."/>
        </authorList>
    </citation>
    <scope>NUCLEOTIDE SEQUENCE</scope>
</reference>
<dbReference type="RefSeq" id="XP_005765651.1">
    <property type="nucleotide sequence ID" value="XM_005765594.1"/>
</dbReference>
<dbReference type="KEGG" id="ehx:EMIHUDRAFT_459594"/>
<evidence type="ECO:0000313" key="2">
    <source>
        <dbReference type="Proteomes" id="UP000013827"/>
    </source>
</evidence>
<dbReference type="GeneID" id="17259378"/>
<dbReference type="EnsemblProtists" id="EOD13222">
    <property type="protein sequence ID" value="EOD13222"/>
    <property type="gene ID" value="EMIHUDRAFT_459594"/>
</dbReference>
<protein>
    <submittedName>
        <fullName evidence="1">Uncharacterized protein</fullName>
    </submittedName>
</protein>
<keyword evidence="2" id="KW-1185">Reference proteome</keyword>
<proteinExistence type="predicted"/>
<sequence>MSPASELALAPLSPLGMSASGLSSGLGVGGLGVGGAGMGGGLTVDVADAGLHAFSSVALAGGGVAGGGDSSLFSDLVSAMGAEASGAYGGAVPVSAAIPLHAPGGAAQQGEASLSPLGVTHLPGMPPAFPTPYGSALATAPDDGPILQLAELAAAESWTVMSSQGNMHVSWRQRGGRLLWRAVAEGVPAMPAMVAAAVRHTLGQWGEADGVIGQVRVLSEGGGVPWWVNDCGPCFEQVLHATTRHDSGLSKFFQQRDLVFRSVWQKLKFHKNASHNTRHGTGTHWQTHWH</sequence>
<organism evidence="1 2">
    <name type="scientific">Emiliania huxleyi (strain CCMP1516)</name>
    <dbReference type="NCBI Taxonomy" id="280463"/>
    <lineage>
        <taxon>Eukaryota</taxon>
        <taxon>Haptista</taxon>
        <taxon>Haptophyta</taxon>
        <taxon>Prymnesiophyceae</taxon>
        <taxon>Isochrysidales</taxon>
        <taxon>Noelaerhabdaceae</taxon>
        <taxon>Emiliania</taxon>
    </lineage>
</organism>
<dbReference type="AlphaFoldDB" id="A0A0D3IPN7"/>
<dbReference type="HOGENOM" id="CLU_961183_0_0_1"/>
<name>A0A0D3IPN7_EMIH1</name>
<dbReference type="Proteomes" id="UP000013827">
    <property type="component" value="Unassembled WGS sequence"/>
</dbReference>